<evidence type="ECO:0000256" key="7">
    <source>
        <dbReference type="SAM" id="Phobius"/>
    </source>
</evidence>
<protein>
    <submittedName>
        <fullName evidence="8">Flagellar biosynthetic protein FliQ</fullName>
    </submittedName>
</protein>
<evidence type="ECO:0000256" key="6">
    <source>
        <dbReference type="ARBA" id="ARBA00023136"/>
    </source>
</evidence>
<comment type="similarity">
    <text evidence="2">Belongs to the FliQ/MopD/SpaQ family.</text>
</comment>
<comment type="caution">
    <text evidence="8">The sequence shown here is derived from an EMBL/GenBank/DDBJ whole genome shotgun (WGS) entry which is preliminary data.</text>
</comment>
<keyword evidence="3" id="KW-1003">Cell membrane</keyword>
<evidence type="ECO:0000313" key="9">
    <source>
        <dbReference type="Proteomes" id="UP001204798"/>
    </source>
</evidence>
<dbReference type="Proteomes" id="UP001204798">
    <property type="component" value="Unassembled WGS sequence"/>
</dbReference>
<keyword evidence="4 7" id="KW-0812">Transmembrane</keyword>
<evidence type="ECO:0000256" key="4">
    <source>
        <dbReference type="ARBA" id="ARBA00022692"/>
    </source>
</evidence>
<dbReference type="PIRSF" id="PIRSF004669">
    <property type="entry name" value="FliQ"/>
    <property type="match status" value="1"/>
</dbReference>
<keyword evidence="8" id="KW-0282">Flagellum</keyword>
<dbReference type="PRINTS" id="PR00952">
    <property type="entry name" value="TYPE3IMQPROT"/>
</dbReference>
<evidence type="ECO:0000256" key="3">
    <source>
        <dbReference type="ARBA" id="ARBA00022475"/>
    </source>
</evidence>
<comment type="subcellular location">
    <subcellularLocation>
        <location evidence="1">Cell membrane</location>
        <topology evidence="1">Multi-pass membrane protein</topology>
    </subcellularLocation>
</comment>
<dbReference type="InterPro" id="IPR002191">
    <property type="entry name" value="Bac_export_3"/>
</dbReference>
<organism evidence="8 9">
    <name type="scientific">Candidatus Fervidibacter sacchari</name>
    <dbReference type="NCBI Taxonomy" id="1448929"/>
    <lineage>
        <taxon>Bacteria</taxon>
        <taxon>Candidatus Fervidibacterota</taxon>
        <taxon>Candidatus Fervidibacter</taxon>
    </lineage>
</organism>
<name>A0ABT2EN10_9BACT</name>
<feature type="transmembrane region" description="Helical" evidence="7">
    <location>
        <begin position="51"/>
        <end position="73"/>
    </location>
</feature>
<keyword evidence="9" id="KW-1185">Reference proteome</keyword>
<sequence length="89" mass="9454">MTATIAVDILRQAFMVGLMLALPLLVTALVIGLVIGILQAATGVQEFTLSFVPKVLAIFAILLLFGASGLTLATEFTVRMLNLIPQVVR</sequence>
<evidence type="ECO:0000256" key="2">
    <source>
        <dbReference type="ARBA" id="ARBA00006156"/>
    </source>
</evidence>
<reference evidence="8 9" key="1">
    <citation type="submission" date="2022-08" db="EMBL/GenBank/DDBJ databases">
        <title>Bacterial and archaeal communities from various locations to study Microbial Dark Matter (Phase II).</title>
        <authorList>
            <person name="Stepanauskas R."/>
        </authorList>
    </citation>
    <scope>NUCLEOTIDE SEQUENCE [LARGE SCALE GENOMIC DNA]</scope>
    <source>
        <strain evidence="8 9">PD1</strain>
    </source>
</reference>
<evidence type="ECO:0000313" key="8">
    <source>
        <dbReference type="EMBL" id="MCS3919340.1"/>
    </source>
</evidence>
<feature type="transmembrane region" description="Helical" evidence="7">
    <location>
        <begin position="12"/>
        <end position="39"/>
    </location>
</feature>
<evidence type="ECO:0000256" key="1">
    <source>
        <dbReference type="ARBA" id="ARBA00004651"/>
    </source>
</evidence>
<dbReference type="PANTHER" id="PTHR34040">
    <property type="entry name" value="FLAGELLAR BIOSYNTHETIC PROTEIN FLIQ"/>
    <property type="match status" value="1"/>
</dbReference>
<evidence type="ECO:0000256" key="5">
    <source>
        <dbReference type="ARBA" id="ARBA00022989"/>
    </source>
</evidence>
<accession>A0ABT2EN10</accession>
<keyword evidence="5 7" id="KW-1133">Transmembrane helix</keyword>
<dbReference type="Pfam" id="PF01313">
    <property type="entry name" value="Bac_export_3"/>
    <property type="match status" value="1"/>
</dbReference>
<proteinExistence type="inferred from homology"/>
<keyword evidence="6 7" id="KW-0472">Membrane</keyword>
<dbReference type="EMBL" id="JANUCP010000003">
    <property type="protein sequence ID" value="MCS3919340.1"/>
    <property type="molecule type" value="Genomic_DNA"/>
</dbReference>
<gene>
    <name evidence="8" type="ORF">M2350_001753</name>
</gene>
<dbReference type="RefSeq" id="WP_259095680.1">
    <property type="nucleotide sequence ID" value="NZ_CP130454.1"/>
</dbReference>
<keyword evidence="8" id="KW-0969">Cilium</keyword>
<dbReference type="PANTHER" id="PTHR34040:SF2">
    <property type="entry name" value="FLAGELLAR BIOSYNTHETIC PROTEIN FLIQ"/>
    <property type="match status" value="1"/>
</dbReference>
<keyword evidence="8" id="KW-0966">Cell projection</keyword>